<organism evidence="3 4">
    <name type="scientific">Microbulbifer epialgicus</name>
    <dbReference type="NCBI Taxonomy" id="393907"/>
    <lineage>
        <taxon>Bacteria</taxon>
        <taxon>Pseudomonadati</taxon>
        <taxon>Pseudomonadota</taxon>
        <taxon>Gammaproteobacteria</taxon>
        <taxon>Cellvibrionales</taxon>
        <taxon>Microbulbiferaceae</taxon>
        <taxon>Microbulbifer</taxon>
    </lineage>
</organism>
<dbReference type="Pfam" id="PF07007">
    <property type="entry name" value="LprI"/>
    <property type="match status" value="2"/>
</dbReference>
<feature type="domain" description="Lysozyme inhibitor LprI-like N-terminal" evidence="2">
    <location>
        <begin position="142"/>
        <end position="239"/>
    </location>
</feature>
<dbReference type="InterPro" id="IPR009739">
    <property type="entry name" value="LprI-like_N"/>
</dbReference>
<evidence type="ECO:0000313" key="3">
    <source>
        <dbReference type="EMBL" id="MFA0814052.1"/>
    </source>
</evidence>
<feature type="chain" id="PRO_5047183774" evidence="1">
    <location>
        <begin position="22"/>
        <end position="247"/>
    </location>
</feature>
<name>A0ABV4P7R6_9GAMM</name>
<keyword evidence="1" id="KW-0732">Signal</keyword>
<proteinExistence type="predicted"/>
<dbReference type="PANTHER" id="PTHR37549:SF1">
    <property type="entry name" value="LIPOPROTEIN LPRI"/>
    <property type="match status" value="1"/>
</dbReference>
<sequence>MKISFFTLIAFLIVSSPDIFATSFDCEKASTSSELLICSNRRLGSYDENLSAVYKSVMSTFAGRKSLEIKKEQISWIKKRDDACKDEKSCISAYKQRTAELRELLWGGSDLESFSIDRQSCRATKDQEILIKCIKLNIYDPCDDAGGKWGAAQCGWAHNMIAERRIDALDTEIIEKLSKAANGNELIERFKSTSAVWRSYRDSHCALINEMDGLENFSGYRLHMAFCKRRLSEMRVVELEKIYASSE</sequence>
<gene>
    <name evidence="3" type="ORF">ACCI49_24610</name>
</gene>
<keyword evidence="4" id="KW-1185">Reference proteome</keyword>
<dbReference type="Gene3D" id="1.20.1270.180">
    <property type="match status" value="2"/>
</dbReference>
<protein>
    <submittedName>
        <fullName evidence="3">Lysozyme inhibitor LprI family protein</fullName>
    </submittedName>
</protein>
<dbReference type="InterPro" id="IPR052755">
    <property type="entry name" value="Lysozyme_Inhibitor_LprI"/>
</dbReference>
<dbReference type="EMBL" id="JBGMEK010000216">
    <property type="protein sequence ID" value="MFA0814052.1"/>
    <property type="molecule type" value="Genomic_DNA"/>
</dbReference>
<feature type="signal peptide" evidence="1">
    <location>
        <begin position="1"/>
        <end position="21"/>
    </location>
</feature>
<accession>A0ABV4P7R6</accession>
<comment type="caution">
    <text evidence="3">The sequence shown here is derived from an EMBL/GenBank/DDBJ whole genome shotgun (WGS) entry which is preliminary data.</text>
</comment>
<feature type="domain" description="Lysozyme inhibitor LprI-like N-terminal" evidence="2">
    <location>
        <begin position="26"/>
        <end position="99"/>
    </location>
</feature>
<reference evidence="3 4" key="1">
    <citation type="submission" date="2024-08" db="EMBL/GenBank/DDBJ databases">
        <authorList>
            <person name="Ishaq N."/>
        </authorList>
    </citation>
    <scope>NUCLEOTIDE SEQUENCE [LARGE SCALE GENOMIC DNA]</scope>
    <source>
        <strain evidence="3 4">DSM 18651</strain>
    </source>
</reference>
<evidence type="ECO:0000313" key="4">
    <source>
        <dbReference type="Proteomes" id="UP001569428"/>
    </source>
</evidence>
<dbReference type="RefSeq" id="WP_371841896.1">
    <property type="nucleotide sequence ID" value="NZ_JBGMEK010000216.1"/>
</dbReference>
<dbReference type="PANTHER" id="PTHR37549">
    <property type="entry name" value="LIPOPROTEIN LPRI"/>
    <property type="match status" value="1"/>
</dbReference>
<evidence type="ECO:0000256" key="1">
    <source>
        <dbReference type="SAM" id="SignalP"/>
    </source>
</evidence>
<evidence type="ECO:0000259" key="2">
    <source>
        <dbReference type="Pfam" id="PF07007"/>
    </source>
</evidence>
<dbReference type="Proteomes" id="UP001569428">
    <property type="component" value="Unassembled WGS sequence"/>
</dbReference>